<evidence type="ECO:0000313" key="1">
    <source>
        <dbReference type="EMBL" id="CEM21689.1"/>
    </source>
</evidence>
<reference evidence="1 2" key="1">
    <citation type="submission" date="2014-11" db="EMBL/GenBank/DDBJ databases">
        <authorList>
            <person name="Zhu J."/>
            <person name="Qi W."/>
            <person name="Song R."/>
        </authorList>
    </citation>
    <scope>NUCLEOTIDE SEQUENCE [LARGE SCALE GENOMIC DNA]</scope>
</reference>
<protein>
    <submittedName>
        <fullName evidence="1">Uncharacterized protein</fullName>
    </submittedName>
</protein>
<proteinExistence type="predicted"/>
<dbReference type="InParanoid" id="A0A0G4G1G0"/>
<dbReference type="Proteomes" id="UP000041254">
    <property type="component" value="Unassembled WGS sequence"/>
</dbReference>
<name>A0A0G4G1G0_VITBC</name>
<dbReference type="VEuPathDB" id="CryptoDB:Vbra_16663"/>
<organism evidence="1 2">
    <name type="scientific">Vitrella brassicaformis (strain CCMP3155)</name>
    <dbReference type="NCBI Taxonomy" id="1169540"/>
    <lineage>
        <taxon>Eukaryota</taxon>
        <taxon>Sar</taxon>
        <taxon>Alveolata</taxon>
        <taxon>Colpodellida</taxon>
        <taxon>Vitrellaceae</taxon>
        <taxon>Vitrella</taxon>
    </lineage>
</organism>
<accession>A0A0G4G1G0</accession>
<sequence>MHHFRLTDCAAAIQAMSHTHFKDDTVFDGLLVRVRHLLSSGRGEYRPAHLATVLHALSLHRPHTDELLAAIGDHLVAIADVDEVDDASRVAVVDTIDGSCGVCPGVALPDSLVAVRDRWGP</sequence>
<keyword evidence="2" id="KW-1185">Reference proteome</keyword>
<dbReference type="EMBL" id="CDMY01000542">
    <property type="protein sequence ID" value="CEM21689.1"/>
    <property type="molecule type" value="Genomic_DNA"/>
</dbReference>
<evidence type="ECO:0000313" key="2">
    <source>
        <dbReference type="Proteomes" id="UP000041254"/>
    </source>
</evidence>
<dbReference type="AlphaFoldDB" id="A0A0G4G1G0"/>
<gene>
    <name evidence="1" type="ORF">Vbra_16663</name>
</gene>